<feature type="region of interest" description="Disordered" evidence="1">
    <location>
        <begin position="111"/>
        <end position="133"/>
    </location>
</feature>
<feature type="region of interest" description="Disordered" evidence="1">
    <location>
        <begin position="301"/>
        <end position="322"/>
    </location>
</feature>
<proteinExistence type="predicted"/>
<feature type="compositionally biased region" description="Polar residues" evidence="1">
    <location>
        <begin position="113"/>
        <end position="126"/>
    </location>
</feature>
<protein>
    <submittedName>
        <fullName evidence="2">Uncharacterized protein</fullName>
    </submittedName>
</protein>
<dbReference type="AlphaFoldDB" id="A0A0G4FZ70"/>
<evidence type="ECO:0000313" key="2">
    <source>
        <dbReference type="EMBL" id="CEM20384.1"/>
    </source>
</evidence>
<sequence>MSLPPSIAARARRSGIFRHRIHAPSLEGKHLVATHLERDEMPDRQLHRRLFGHTLGVNRRLEAMREFRDVREQPDDRDMFDWRIDVRPATHRADGYCSDARDGALWDEEVGSVSPSSGDEIQSQVDAASPCPSRLTRRQRQRLRDKRAKAARHMRKRHDLGVEEMARELGDTRELTSLTCHRTDHGELSTQFPVWAGETPTDGPWPCQTAQPRQRAKKIPFGYQPDYRRGKMDKGTITRVRGLTKKVMLSSLRIVNCDEPAEARKLKLSFWSLALWTYSFFISIIMRIAEGLGGDTKWQNTHQPKAGRDTGVARMPIDAGPE</sequence>
<evidence type="ECO:0000256" key="1">
    <source>
        <dbReference type="SAM" id="MobiDB-lite"/>
    </source>
</evidence>
<dbReference type="Proteomes" id="UP000041254">
    <property type="component" value="Unassembled WGS sequence"/>
</dbReference>
<dbReference type="VEuPathDB" id="CryptoDB:Vbra_1401"/>
<dbReference type="InParanoid" id="A0A0G4FZ70"/>
<gene>
    <name evidence="2" type="ORF">Vbra_1401</name>
</gene>
<accession>A0A0G4FZ70</accession>
<dbReference type="EMBL" id="CDMY01000526">
    <property type="protein sequence ID" value="CEM20384.1"/>
    <property type="molecule type" value="Genomic_DNA"/>
</dbReference>
<keyword evidence="3" id="KW-1185">Reference proteome</keyword>
<reference evidence="2 3" key="1">
    <citation type="submission" date="2014-11" db="EMBL/GenBank/DDBJ databases">
        <authorList>
            <person name="Zhu J."/>
            <person name="Qi W."/>
            <person name="Song R."/>
        </authorList>
    </citation>
    <scope>NUCLEOTIDE SEQUENCE [LARGE SCALE GENOMIC DNA]</scope>
</reference>
<organism evidence="2 3">
    <name type="scientific">Vitrella brassicaformis (strain CCMP3155)</name>
    <dbReference type="NCBI Taxonomy" id="1169540"/>
    <lineage>
        <taxon>Eukaryota</taxon>
        <taxon>Sar</taxon>
        <taxon>Alveolata</taxon>
        <taxon>Colpodellida</taxon>
        <taxon>Vitrellaceae</taxon>
        <taxon>Vitrella</taxon>
    </lineage>
</organism>
<name>A0A0G4FZ70_VITBC</name>
<evidence type="ECO:0000313" key="3">
    <source>
        <dbReference type="Proteomes" id="UP000041254"/>
    </source>
</evidence>